<accession>A0A1L7CE48</accession>
<evidence type="ECO:0000313" key="3">
    <source>
        <dbReference type="EMBL" id="APT84053.1"/>
    </source>
</evidence>
<dbReference type="Proteomes" id="UP000185478">
    <property type="component" value="Chromosome"/>
</dbReference>
<protein>
    <recommendedName>
        <fullName evidence="5">Secreted protein</fullName>
    </recommendedName>
</protein>
<evidence type="ECO:0008006" key="5">
    <source>
        <dbReference type="Google" id="ProtNLM"/>
    </source>
</evidence>
<dbReference type="RefSeq" id="WP_075724769.1">
    <property type="nucleotide sequence ID" value="NZ_CP009245.1"/>
</dbReference>
<evidence type="ECO:0000256" key="1">
    <source>
        <dbReference type="SAM" id="MobiDB-lite"/>
    </source>
</evidence>
<feature type="signal peptide" evidence="2">
    <location>
        <begin position="1"/>
        <end position="32"/>
    </location>
</feature>
<keyword evidence="2" id="KW-0732">Signal</keyword>
<keyword evidence="4" id="KW-1185">Reference proteome</keyword>
<feature type="region of interest" description="Disordered" evidence="1">
    <location>
        <begin position="38"/>
        <end position="61"/>
    </location>
</feature>
<dbReference type="STRING" id="1431546.CAQU_02045"/>
<dbReference type="KEGG" id="caqu:CAQU_02045"/>
<proteinExistence type="predicted"/>
<feature type="chain" id="PRO_5012408450" description="Secreted protein" evidence="2">
    <location>
        <begin position="33"/>
        <end position="136"/>
    </location>
</feature>
<dbReference type="OrthoDB" id="9855750at2"/>
<evidence type="ECO:0000313" key="4">
    <source>
        <dbReference type="Proteomes" id="UP000185478"/>
    </source>
</evidence>
<dbReference type="AlphaFoldDB" id="A0A1L7CE48"/>
<gene>
    <name evidence="3" type="ORF">CAQU_02045</name>
</gene>
<name>A0A1L7CE48_9CORY</name>
<reference evidence="3 4" key="1">
    <citation type="submission" date="2014-08" db="EMBL/GenBank/DDBJ databases">
        <title>Complete genome sequence of Corynebacterium aquilae S-613T(T) (=DSM 44791(T)), isolated from the choana of a healthy golden eagle.</title>
        <authorList>
            <person name="Ruckert C."/>
            <person name="Albersmeier A."/>
            <person name="Winkler A."/>
            <person name="Kalinowski J."/>
        </authorList>
    </citation>
    <scope>NUCLEOTIDE SEQUENCE [LARGE SCALE GENOMIC DNA]</scope>
    <source>
        <strain evidence="3 4">S-613</strain>
    </source>
</reference>
<feature type="compositionally biased region" description="Polar residues" evidence="1">
    <location>
        <begin position="38"/>
        <end position="56"/>
    </location>
</feature>
<evidence type="ECO:0000256" key="2">
    <source>
        <dbReference type="SAM" id="SignalP"/>
    </source>
</evidence>
<dbReference type="EMBL" id="CP009245">
    <property type="protein sequence ID" value="APT84053.1"/>
    <property type="molecule type" value="Genomic_DNA"/>
</dbReference>
<organism evidence="3 4">
    <name type="scientific">Corynebacterium aquilae DSM 44791</name>
    <dbReference type="NCBI Taxonomy" id="1431546"/>
    <lineage>
        <taxon>Bacteria</taxon>
        <taxon>Bacillati</taxon>
        <taxon>Actinomycetota</taxon>
        <taxon>Actinomycetes</taxon>
        <taxon>Mycobacteriales</taxon>
        <taxon>Corynebacteriaceae</taxon>
        <taxon>Corynebacterium</taxon>
    </lineage>
</organism>
<sequence>MTPSKISRKFAATFAAGGMVVAALATAPVAHAGDDFSSNLKNFQSSEGTSSTTDNSDLNRREKTVLKYGVTTQEQIDKCKAEWADKVLPAIDRGYDFPCPTSPISQEEYDAAKAKAGNGVTGSIEGVLGIFKGFSS</sequence>